<feature type="transmembrane region" description="Helical" evidence="1">
    <location>
        <begin position="85"/>
        <end position="106"/>
    </location>
</feature>
<feature type="transmembrane region" description="Helical" evidence="1">
    <location>
        <begin position="118"/>
        <end position="139"/>
    </location>
</feature>
<organism evidence="2 3">
    <name type="scientific">Enterobacter sichuanensis</name>
    <dbReference type="NCBI Taxonomy" id="2071710"/>
    <lineage>
        <taxon>Bacteria</taxon>
        <taxon>Pseudomonadati</taxon>
        <taxon>Pseudomonadota</taxon>
        <taxon>Gammaproteobacteria</taxon>
        <taxon>Enterobacterales</taxon>
        <taxon>Enterobacteriaceae</taxon>
        <taxon>Enterobacter</taxon>
        <taxon>Enterobacter cloacae complex</taxon>
    </lineage>
</organism>
<accession>A0AAE4DXD5</accession>
<evidence type="ECO:0000313" key="2">
    <source>
        <dbReference type="EMBL" id="MDR9945991.1"/>
    </source>
</evidence>
<evidence type="ECO:0000256" key="1">
    <source>
        <dbReference type="SAM" id="Phobius"/>
    </source>
</evidence>
<protein>
    <submittedName>
        <fullName evidence="2">Uncharacterized protein</fullName>
    </submittedName>
</protein>
<gene>
    <name evidence="2" type="ORF">MX989_07845</name>
</gene>
<sequence length="201" mass="22854">MIKYIKKSLALSTLITRQMATDDLLRLESLKDRLKGQFGVPMGVHMTGIPLAISTLLTIFCYAMLQVSVWMLLFRLLGLPEFKVMMGVFLAAVVYCIVVMSTMFLTARGSFTGYKLHISVISLTGLMSIVYFIWTWVSLLFSSVENYTPQITSLLGLGFFCLNIVWMNTSVFYRSIALTLHNRVWRKQLKIEAKQTAGLKR</sequence>
<keyword evidence="1" id="KW-1133">Transmembrane helix</keyword>
<dbReference type="Proteomes" id="UP001185068">
    <property type="component" value="Unassembled WGS sequence"/>
</dbReference>
<keyword evidence="1" id="KW-0472">Membrane</keyword>
<dbReference type="AlphaFoldDB" id="A0AAE4DXD5"/>
<feature type="transmembrane region" description="Helical" evidence="1">
    <location>
        <begin position="151"/>
        <end position="173"/>
    </location>
</feature>
<name>A0AAE4DXD5_9ENTR</name>
<keyword evidence="1" id="KW-0812">Transmembrane</keyword>
<dbReference type="EMBL" id="JALLIR010000001">
    <property type="protein sequence ID" value="MDR9945991.1"/>
    <property type="molecule type" value="Genomic_DNA"/>
</dbReference>
<reference evidence="2" key="1">
    <citation type="submission" date="2022-11" db="EMBL/GenBank/DDBJ databases">
        <title>blaNDM-1 and qnrB1 co-producing ST413 Enterobacter.</title>
        <authorList>
            <person name="Halder G."/>
            <person name="Chaudhuri B."/>
            <person name="Dutta S."/>
        </authorList>
    </citation>
    <scope>NUCLEOTIDE SEQUENCE</scope>
    <source>
        <strain evidence="2">PEER684</strain>
    </source>
</reference>
<feature type="transmembrane region" description="Helical" evidence="1">
    <location>
        <begin position="51"/>
        <end position="73"/>
    </location>
</feature>
<proteinExistence type="predicted"/>
<comment type="caution">
    <text evidence="2">The sequence shown here is derived from an EMBL/GenBank/DDBJ whole genome shotgun (WGS) entry which is preliminary data.</text>
</comment>
<dbReference type="RefSeq" id="WP_059386437.1">
    <property type="nucleotide sequence ID" value="NZ_JACWFD010000014.1"/>
</dbReference>
<evidence type="ECO:0000313" key="3">
    <source>
        <dbReference type="Proteomes" id="UP001185068"/>
    </source>
</evidence>